<dbReference type="CDD" id="cd09110">
    <property type="entry name" value="PLDc_CLS_1"/>
    <property type="match status" value="1"/>
</dbReference>
<evidence type="ECO:0000313" key="4">
    <source>
        <dbReference type="EMBL" id="MCY0387328.1"/>
    </source>
</evidence>
<dbReference type="InterPro" id="IPR001736">
    <property type="entry name" value="PLipase_D/transphosphatidylase"/>
</dbReference>
<dbReference type="EMBL" id="JAPMXC010000001">
    <property type="protein sequence ID" value="MCY0387328.1"/>
    <property type="molecule type" value="Genomic_DNA"/>
</dbReference>
<evidence type="ECO:0000256" key="1">
    <source>
        <dbReference type="HAMAP-Rule" id="MF_01917"/>
    </source>
</evidence>
<dbReference type="PANTHER" id="PTHR21248">
    <property type="entry name" value="CARDIOLIPIN SYNTHASE"/>
    <property type="match status" value="1"/>
</dbReference>
<feature type="active site" evidence="1">
    <location>
        <position position="124"/>
    </location>
</feature>
<dbReference type="Pfam" id="PF13091">
    <property type="entry name" value="PLDc_2"/>
    <property type="match status" value="2"/>
</dbReference>
<keyword evidence="1" id="KW-0808">Transferase</keyword>
<dbReference type="PIRSF" id="PIRSF000850">
    <property type="entry name" value="Phospholipase_D_PSS"/>
    <property type="match status" value="1"/>
</dbReference>
<protein>
    <recommendedName>
        <fullName evidence="1">Cardiolipin synthase B</fullName>
        <shortName evidence="1">CL synthase</shortName>
        <ecNumber evidence="1">2.7.8.-</ecNumber>
    </recommendedName>
</protein>
<dbReference type="Gene3D" id="3.30.870.10">
    <property type="entry name" value="Endonuclease Chain A"/>
    <property type="match status" value="2"/>
</dbReference>
<dbReference type="CDD" id="cd09159">
    <property type="entry name" value="PLDc_ybhO_like_2"/>
    <property type="match status" value="1"/>
</dbReference>
<keyword evidence="5" id="KW-1185">Reference proteome</keyword>
<evidence type="ECO:0000256" key="2">
    <source>
        <dbReference type="SAM" id="MobiDB-lite"/>
    </source>
</evidence>
<feature type="domain" description="PLD phosphodiesterase" evidence="3">
    <location>
        <begin position="117"/>
        <end position="144"/>
    </location>
</feature>
<feature type="domain" description="PLD phosphodiesterase" evidence="3">
    <location>
        <begin position="323"/>
        <end position="350"/>
    </location>
</feature>
<dbReference type="SMART" id="SM00155">
    <property type="entry name" value="PLDc"/>
    <property type="match status" value="2"/>
</dbReference>
<comment type="catalytic activity">
    <reaction evidence="1">
        <text>2 a 1,2-diacyl-sn-glycero-3-phospho-(1'-sn-glycerol) = a cardiolipin + glycerol</text>
        <dbReference type="Rhea" id="RHEA:31451"/>
        <dbReference type="ChEBI" id="CHEBI:17754"/>
        <dbReference type="ChEBI" id="CHEBI:62237"/>
        <dbReference type="ChEBI" id="CHEBI:64716"/>
    </reaction>
</comment>
<organism evidence="4 5">
    <name type="scientific">Robbsia betulipollinis</name>
    <dbReference type="NCBI Taxonomy" id="2981849"/>
    <lineage>
        <taxon>Bacteria</taxon>
        <taxon>Pseudomonadati</taxon>
        <taxon>Pseudomonadota</taxon>
        <taxon>Betaproteobacteria</taxon>
        <taxon>Burkholderiales</taxon>
        <taxon>Burkholderiaceae</taxon>
        <taxon>Robbsia</taxon>
    </lineage>
</organism>
<dbReference type="SUPFAM" id="SSF56024">
    <property type="entry name" value="Phospholipase D/nuclease"/>
    <property type="match status" value="2"/>
</dbReference>
<dbReference type="RefSeq" id="WP_267847078.1">
    <property type="nucleotide sequence ID" value="NZ_JAPMXC010000001.1"/>
</dbReference>
<keyword evidence="1" id="KW-1003">Cell membrane</keyword>
<keyword evidence="1" id="KW-0472">Membrane</keyword>
<comment type="subcellular location">
    <subcellularLocation>
        <location evidence="1">Cell membrane</location>
        <topology evidence="1">Peripheral membrane protein</topology>
    </subcellularLocation>
</comment>
<feature type="active site" evidence="1">
    <location>
        <position position="122"/>
    </location>
</feature>
<feature type="active site" evidence="1">
    <location>
        <position position="335"/>
    </location>
</feature>
<keyword evidence="1" id="KW-0444">Lipid biosynthesis</keyword>
<dbReference type="HAMAP" id="MF_01917">
    <property type="entry name" value="Cardiolipin_synth_ClsB"/>
    <property type="match status" value="1"/>
</dbReference>
<reference evidence="4" key="1">
    <citation type="submission" date="2022-11" db="EMBL/GenBank/DDBJ databases">
        <title>Robbsia betulipollinis sp. nov., isolated from pollen of birch (Betula pendula).</title>
        <authorList>
            <person name="Shi H."/>
            <person name="Ambika Manirajan B."/>
            <person name="Ratering S."/>
            <person name="Geissler-Plaum R."/>
            <person name="Schnell S."/>
        </authorList>
    </citation>
    <scope>NUCLEOTIDE SEQUENCE</scope>
    <source>
        <strain evidence="4">Bb-Pol-6</strain>
    </source>
</reference>
<feature type="active site" evidence="1">
    <location>
        <position position="328"/>
    </location>
</feature>
<comment type="similarity">
    <text evidence="1">Belongs to the phospholipase D family. Cardiolipin synthase subfamily. ClsB sub-subfamily.</text>
</comment>
<keyword evidence="1" id="KW-0443">Lipid metabolism</keyword>
<dbReference type="EC" id="2.7.8.-" evidence="1"/>
<feature type="active site" evidence="1">
    <location>
        <position position="330"/>
    </location>
</feature>
<dbReference type="InterPro" id="IPR025202">
    <property type="entry name" value="PLD-like_dom"/>
</dbReference>
<evidence type="ECO:0000313" key="5">
    <source>
        <dbReference type="Proteomes" id="UP001082899"/>
    </source>
</evidence>
<dbReference type="InterPro" id="IPR030872">
    <property type="entry name" value="Cardiolipin_synth_ClsB"/>
</dbReference>
<evidence type="ECO:0000259" key="3">
    <source>
        <dbReference type="PROSITE" id="PS50035"/>
    </source>
</evidence>
<keyword evidence="1" id="KW-1208">Phospholipid metabolism</keyword>
<dbReference type="PROSITE" id="PS50035">
    <property type="entry name" value="PLD"/>
    <property type="match status" value="2"/>
</dbReference>
<feature type="region of interest" description="Disordered" evidence="2">
    <location>
        <begin position="207"/>
        <end position="229"/>
    </location>
</feature>
<dbReference type="PANTHER" id="PTHR21248:SF22">
    <property type="entry name" value="PHOSPHOLIPASE D"/>
    <property type="match status" value="1"/>
</dbReference>
<comment type="caution">
    <text evidence="4">The sequence shown here is derived from an EMBL/GenBank/DDBJ whole genome shotgun (WGS) entry which is preliminary data.</text>
</comment>
<sequence>MPTARRRRRLSGWRSARLRFCAANGLTLLESGTAYFDALVRNIDEAATTVRLETYIFCHDDAGRMVSDALLRAATRGIDVRVITDGVGTARLAMFEPWPAAGIQHRIFNPHLMGRGGIARDHRKLAAVDQRVAYVGGMNIVDDMMNDGHRMAEPRWDFAVEMLGPVVHDVIRAFDAQWERLDPARKPADALSLASRRRLRRERADLERELALQPAPPGGRGLDQASPDGEPQVAFVARDNRLNRRAIERAYLYAIGRATRQVVLANPYFTPGTRLRRALNDAARRGVDVRLLIGRKEFRLLDWAVPSLYGSFLKAGVKVAEYDHAMLHGKVAVVDDEWATIGSSNLDALSLFLNHEANVVAVHDPVIPQLRSSIERAFGTARRIDEGRYTARGWRERLLNASAYAFYRLAMRVLTVGRYD</sequence>
<keyword evidence="1" id="KW-0594">Phospholipid biosynthesis</keyword>
<comment type="function">
    <text evidence="1">Catalyzes the phosphatidyl group transfer from one phosphatidylglycerol molecule to another to form cardiolipin (CL) (diphosphatidylglycerol) and glycerol.</text>
</comment>
<feature type="active site" evidence="1">
    <location>
        <position position="129"/>
    </location>
</feature>
<proteinExistence type="inferred from homology"/>
<gene>
    <name evidence="1" type="primary">clsB</name>
    <name evidence="4" type="ORF">OVY01_08790</name>
</gene>
<dbReference type="Proteomes" id="UP001082899">
    <property type="component" value="Unassembled WGS sequence"/>
</dbReference>
<name>A0ABT3ZLA9_9BURK</name>
<accession>A0ABT3ZLA9</accession>